<proteinExistence type="predicted"/>
<dbReference type="OrthoDB" id="2219495at2759"/>
<evidence type="ECO:0000313" key="3">
    <source>
        <dbReference type="Proteomes" id="UP000298663"/>
    </source>
</evidence>
<gene>
    <name evidence="2" type="ORF">L596_028897</name>
</gene>
<keyword evidence="1" id="KW-0472">Membrane</keyword>
<reference evidence="2 3" key="2">
    <citation type="journal article" date="2019" name="G3 (Bethesda)">
        <title>Hybrid Assembly of the Genome of the Entomopathogenic Nematode Steinernema carpocapsae Identifies the X-Chromosome.</title>
        <authorList>
            <person name="Serra L."/>
            <person name="Macchietto M."/>
            <person name="Macias-Munoz A."/>
            <person name="McGill C.J."/>
            <person name="Rodriguez I.M."/>
            <person name="Rodriguez B."/>
            <person name="Murad R."/>
            <person name="Mortazavi A."/>
        </authorList>
    </citation>
    <scope>NUCLEOTIDE SEQUENCE [LARGE SCALE GENOMIC DNA]</scope>
    <source>
        <strain evidence="2 3">ALL</strain>
    </source>
</reference>
<comment type="caution">
    <text evidence="2">The sequence shown here is derived from an EMBL/GenBank/DDBJ whole genome shotgun (WGS) entry which is preliminary data.</text>
</comment>
<protein>
    <submittedName>
        <fullName evidence="2">Uncharacterized protein</fullName>
    </submittedName>
</protein>
<feature type="transmembrane region" description="Helical" evidence="1">
    <location>
        <begin position="12"/>
        <end position="31"/>
    </location>
</feature>
<accession>A0A4U5LZU4</accession>
<sequence>MERGLQKRPVGKNLYLVLVPLVPLYPLPILLQTDNFRLHVLCHVSDANNTQRINNQCNSSPLLLLPQIAKELNLIIGELEDNAVYEGAEIHAEKCQPNCLISKTKVKTFYGMGEVYAKDYKEFLAMKVRTQRELNLLDAMSRFYMGFWEGEYGAFQDYALSNFEL</sequence>
<dbReference type="Proteomes" id="UP000298663">
    <property type="component" value="Unassembled WGS sequence"/>
</dbReference>
<keyword evidence="1" id="KW-0812">Transmembrane</keyword>
<keyword evidence="1" id="KW-1133">Transmembrane helix</keyword>
<organism evidence="2 3">
    <name type="scientific">Steinernema carpocapsae</name>
    <name type="common">Entomopathogenic nematode</name>
    <dbReference type="NCBI Taxonomy" id="34508"/>
    <lineage>
        <taxon>Eukaryota</taxon>
        <taxon>Metazoa</taxon>
        <taxon>Ecdysozoa</taxon>
        <taxon>Nematoda</taxon>
        <taxon>Chromadorea</taxon>
        <taxon>Rhabditida</taxon>
        <taxon>Tylenchina</taxon>
        <taxon>Panagrolaimomorpha</taxon>
        <taxon>Strongyloidoidea</taxon>
        <taxon>Steinernematidae</taxon>
        <taxon>Steinernema</taxon>
    </lineage>
</organism>
<dbReference type="AlphaFoldDB" id="A0A4U5LZU4"/>
<evidence type="ECO:0000313" key="2">
    <source>
        <dbReference type="EMBL" id="TKR61842.1"/>
    </source>
</evidence>
<evidence type="ECO:0000256" key="1">
    <source>
        <dbReference type="SAM" id="Phobius"/>
    </source>
</evidence>
<name>A0A4U5LZU4_STECR</name>
<dbReference type="EMBL" id="AZBU02000011">
    <property type="protein sequence ID" value="TKR61842.1"/>
    <property type="molecule type" value="Genomic_DNA"/>
</dbReference>
<reference evidence="2 3" key="1">
    <citation type="journal article" date="2015" name="Genome Biol.">
        <title>Comparative genomics of Steinernema reveals deeply conserved gene regulatory networks.</title>
        <authorList>
            <person name="Dillman A.R."/>
            <person name="Macchietto M."/>
            <person name="Porter C.F."/>
            <person name="Rogers A."/>
            <person name="Williams B."/>
            <person name="Antoshechkin I."/>
            <person name="Lee M.M."/>
            <person name="Goodwin Z."/>
            <person name="Lu X."/>
            <person name="Lewis E.E."/>
            <person name="Goodrich-Blair H."/>
            <person name="Stock S.P."/>
            <person name="Adams B.J."/>
            <person name="Sternberg P.W."/>
            <person name="Mortazavi A."/>
        </authorList>
    </citation>
    <scope>NUCLEOTIDE SEQUENCE [LARGE SCALE GENOMIC DNA]</scope>
    <source>
        <strain evidence="2 3">ALL</strain>
    </source>
</reference>
<keyword evidence="3" id="KW-1185">Reference proteome</keyword>